<keyword evidence="3 7" id="KW-0808">Transferase</keyword>
<dbReference type="RefSeq" id="XP_038975190.1">
    <property type="nucleotide sequence ID" value="XM_039119262.1"/>
</dbReference>
<dbReference type="InterPro" id="IPR004938">
    <property type="entry name" value="XG_FTase"/>
</dbReference>
<evidence type="ECO:0000256" key="3">
    <source>
        <dbReference type="ARBA" id="ARBA00022679"/>
    </source>
</evidence>
<reference evidence="10" key="1">
    <citation type="submission" date="2025-08" db="UniProtKB">
        <authorList>
            <consortium name="RefSeq"/>
        </authorList>
    </citation>
    <scope>IDENTIFICATION</scope>
    <source>
        <tissue evidence="10">Young leaves</tissue>
    </source>
</reference>
<evidence type="ECO:0000256" key="4">
    <source>
        <dbReference type="ARBA" id="ARBA00023034"/>
    </source>
</evidence>
<evidence type="ECO:0000256" key="6">
    <source>
        <dbReference type="ARBA" id="ARBA00023316"/>
    </source>
</evidence>
<keyword evidence="7" id="KW-0812">Transmembrane</keyword>
<evidence type="ECO:0000256" key="8">
    <source>
        <dbReference type="SAM" id="MobiDB-lite"/>
    </source>
</evidence>
<feature type="transmembrane region" description="Helical" evidence="7">
    <location>
        <begin position="45"/>
        <end position="64"/>
    </location>
</feature>
<name>A0A8B8ZLU1_PHODC</name>
<feature type="compositionally biased region" description="Basic residues" evidence="8">
    <location>
        <begin position="1"/>
        <end position="10"/>
    </location>
</feature>
<dbReference type="Proteomes" id="UP000228380">
    <property type="component" value="Unplaced"/>
</dbReference>
<dbReference type="EC" id="2.4.1.-" evidence="7"/>
<dbReference type="GO" id="GO:0009969">
    <property type="term" value="P:xyloglucan biosynthetic process"/>
    <property type="evidence" value="ECO:0007669"/>
    <property type="project" value="TreeGrafter"/>
</dbReference>
<dbReference type="GO" id="GO:0032580">
    <property type="term" value="C:Golgi cisterna membrane"/>
    <property type="evidence" value="ECO:0007669"/>
    <property type="project" value="UniProtKB-SubCell"/>
</dbReference>
<keyword evidence="9" id="KW-1185">Reference proteome</keyword>
<organism evidence="9 10">
    <name type="scientific">Phoenix dactylifera</name>
    <name type="common">Date palm</name>
    <dbReference type="NCBI Taxonomy" id="42345"/>
    <lineage>
        <taxon>Eukaryota</taxon>
        <taxon>Viridiplantae</taxon>
        <taxon>Streptophyta</taxon>
        <taxon>Embryophyta</taxon>
        <taxon>Tracheophyta</taxon>
        <taxon>Spermatophyta</taxon>
        <taxon>Magnoliopsida</taxon>
        <taxon>Liliopsida</taxon>
        <taxon>Arecaceae</taxon>
        <taxon>Coryphoideae</taxon>
        <taxon>Phoeniceae</taxon>
        <taxon>Phoenix</taxon>
    </lineage>
</organism>
<dbReference type="OrthoDB" id="428346at2759"/>
<accession>A0A8B8ZLU1</accession>
<evidence type="ECO:0000256" key="5">
    <source>
        <dbReference type="ARBA" id="ARBA00023180"/>
    </source>
</evidence>
<dbReference type="GO" id="GO:0042546">
    <property type="term" value="P:cell wall biogenesis"/>
    <property type="evidence" value="ECO:0007669"/>
    <property type="project" value="InterPro"/>
</dbReference>
<evidence type="ECO:0000256" key="1">
    <source>
        <dbReference type="ARBA" id="ARBA00010481"/>
    </source>
</evidence>
<gene>
    <name evidence="10" type="primary">LOC103697229</name>
</gene>
<keyword evidence="7" id="KW-0472">Membrane</keyword>
<evidence type="ECO:0000256" key="2">
    <source>
        <dbReference type="ARBA" id="ARBA00022676"/>
    </source>
</evidence>
<dbReference type="Pfam" id="PF03254">
    <property type="entry name" value="XG_FTase"/>
    <property type="match status" value="1"/>
</dbReference>
<proteinExistence type="inferred from homology"/>
<keyword evidence="6 7" id="KW-0961">Cell wall biogenesis/degradation</keyword>
<dbReference type="Gene3D" id="3.40.50.11340">
    <property type="match status" value="1"/>
</dbReference>
<evidence type="ECO:0000313" key="10">
    <source>
        <dbReference type="RefSeq" id="XP_038975190.1"/>
    </source>
</evidence>
<comment type="function">
    <text evidence="7">May be involved in cell wall biosynthesis.</text>
</comment>
<dbReference type="GO" id="GO:0071555">
    <property type="term" value="P:cell wall organization"/>
    <property type="evidence" value="ECO:0007669"/>
    <property type="project" value="UniProtKB-UniRule"/>
</dbReference>
<keyword evidence="5" id="KW-0325">Glycoprotein</keyword>
<dbReference type="PANTHER" id="PTHR31889">
    <property type="entry name" value="FUCOSYLTRANSFERASE 2-RELATED"/>
    <property type="match status" value="1"/>
</dbReference>
<dbReference type="FunFam" id="3.40.50.11340:FF:000005">
    <property type="entry name" value="Galactoside 2-alpha-L-fucosyltransferase"/>
    <property type="match status" value="1"/>
</dbReference>
<dbReference type="PANTHER" id="PTHR31889:SF2">
    <property type="entry name" value="FUCOSYLTRANSFERASE 3"/>
    <property type="match status" value="1"/>
</dbReference>
<feature type="region of interest" description="Disordered" evidence="8">
    <location>
        <begin position="1"/>
        <end position="30"/>
    </location>
</feature>
<evidence type="ECO:0000313" key="9">
    <source>
        <dbReference type="Proteomes" id="UP000228380"/>
    </source>
</evidence>
<comment type="subcellular location">
    <subcellularLocation>
        <location evidence="7">Golgi apparatus</location>
        <location evidence="7">Golgi stack membrane</location>
        <topology evidence="7">Single-pass type II membrane protein</topology>
    </subcellularLocation>
</comment>
<comment type="similarity">
    <text evidence="1 7">Belongs to the glycosyltransferase 37 family.</text>
</comment>
<dbReference type="GeneID" id="103697229"/>
<keyword evidence="7" id="KW-1133">Transmembrane helix</keyword>
<evidence type="ECO:0000256" key="7">
    <source>
        <dbReference type="RuleBase" id="RU367004"/>
    </source>
</evidence>
<dbReference type="KEGG" id="pda:103697229"/>
<keyword evidence="2 7" id="KW-0328">Glycosyltransferase</keyword>
<sequence length="648" mass="73070">MNTKRIRRQKQPAIATSSHNPESAEGTSQAGLEEKPVWGLLRPTVVLPAFFLMLALPLLVFVSGRSPFKEQLCNCGTRGVLRREAGLAARAKQGLQNESFAYSSKKENCSFAYSNVTKDNLLKANVTKDNFLKANVTKDNHLKANVPKDNFFKENVPKDNILKGNVTKDKLLGGLLAAGFDDGSCLSRYRSVLYRKESPHIPSRYLAERLRNHEALQKKCGPNTELYDKAIKWLKPDAHGKRKKQLKPGHSTETTECNYVVYISYSGLGNRIVSLTSAFLYALLTNRVLLIDRGTHMADLFCEPFPDSSWLLPLDFPLLNQFGRLHKTSPQRFGNMLKSKAISDEVNGASNKSLPPYVYIHLSHDYDDYEKLFFCEDDQRVLQKIPWLLLRSNQYFVPSLFLIPAYEEELGRLFPERDTVFHHLGRYLLHPTNPVWGLITRSYQSYLAKADERVGMQIRVFGAKNSPFEHLDRILKCALEEKLLPDISLNGPVVSTTGAKSAVLITSLDSTYFEKVRSMYWEHPTAFGEIISVYQPSHEGVEQTGKEMHQMKAWAEIYLLSLTDVLITSSWSTFGHVAQGLGGLRPWIALIPGNPSCRRAISMEPCFHFAPSYNCKTKTSADLGAVVPHVRHCEDMVGGLKLVDPVHH</sequence>
<feature type="compositionally biased region" description="Polar residues" evidence="8">
    <location>
        <begin position="14"/>
        <end position="30"/>
    </location>
</feature>
<keyword evidence="4 7" id="KW-0333">Golgi apparatus</keyword>
<protein>
    <recommendedName>
        <fullName evidence="7">Fucosyltransferase</fullName>
        <ecNumber evidence="7">2.4.1.-</ecNumber>
    </recommendedName>
</protein>
<dbReference type="GO" id="GO:0008107">
    <property type="term" value="F:galactoside 2-alpha-L-fucosyltransferase activity"/>
    <property type="evidence" value="ECO:0007669"/>
    <property type="project" value="InterPro"/>
</dbReference>
<dbReference type="AlphaFoldDB" id="A0A8B8ZLU1"/>